<organism evidence="1 2">
    <name type="scientific">Imperialibacter roseus</name>
    <dbReference type="NCBI Taxonomy" id="1324217"/>
    <lineage>
        <taxon>Bacteria</taxon>
        <taxon>Pseudomonadati</taxon>
        <taxon>Bacteroidota</taxon>
        <taxon>Cytophagia</taxon>
        <taxon>Cytophagales</taxon>
        <taxon>Flammeovirgaceae</taxon>
        <taxon>Imperialibacter</taxon>
    </lineage>
</organism>
<proteinExistence type="predicted"/>
<protein>
    <submittedName>
        <fullName evidence="1">Uncharacterized protein</fullName>
    </submittedName>
</protein>
<dbReference type="Proteomes" id="UP001302349">
    <property type="component" value="Chromosome"/>
</dbReference>
<dbReference type="RefSeq" id="WP_317490423.1">
    <property type="nucleotide sequence ID" value="NZ_CP136051.1"/>
</dbReference>
<sequence>MSSIFNALPAPYQFLADQERQTKTFYLSDHPGAPGFKFVSLSYPGDSLKLFIDKTKNFKLSGILLFSNLTKQLESVDVLIHNGLIEGLRISNSDYSADEFDFNQISVDRLTESEFAFQPSEADLVFNSLVAKDQIRIDEQSFMDIQVGNRTYYTIYDLEDGNYLGIDKKQRVYSLVHDATPASKLMNYSLDEILTKILSGEFDASKHLADRYKTSR</sequence>
<reference evidence="1 2" key="1">
    <citation type="journal article" date="2023" name="Microbiol. Resour. Announc.">
        <title>Complete Genome Sequence of Imperialibacter roseus strain P4T.</title>
        <authorList>
            <person name="Tizabi D.R."/>
            <person name="Bachvaroff T."/>
            <person name="Hill R.T."/>
        </authorList>
    </citation>
    <scope>NUCLEOTIDE SEQUENCE [LARGE SCALE GENOMIC DNA]</scope>
    <source>
        <strain evidence="1 2">P4T</strain>
    </source>
</reference>
<evidence type="ECO:0000313" key="1">
    <source>
        <dbReference type="EMBL" id="WOK07767.1"/>
    </source>
</evidence>
<evidence type="ECO:0000313" key="2">
    <source>
        <dbReference type="Proteomes" id="UP001302349"/>
    </source>
</evidence>
<keyword evidence="2" id="KW-1185">Reference proteome</keyword>
<gene>
    <name evidence="1" type="ORF">RT717_03900</name>
</gene>
<dbReference type="EMBL" id="CP136051">
    <property type="protein sequence ID" value="WOK07767.1"/>
    <property type="molecule type" value="Genomic_DNA"/>
</dbReference>
<accession>A0ABZ0ITD2</accession>
<name>A0ABZ0ITD2_9BACT</name>